<dbReference type="PANTHER" id="PTHR42874:SF1">
    <property type="entry name" value="URICASE"/>
    <property type="match status" value="1"/>
</dbReference>
<dbReference type="Pfam" id="PF01014">
    <property type="entry name" value="Uricase"/>
    <property type="match status" value="2"/>
</dbReference>
<gene>
    <name evidence="7" type="primary">pucL</name>
    <name evidence="7" type="ORF">ABS772_09980</name>
</gene>
<proteinExistence type="inferred from homology"/>
<dbReference type="EC" id="1.7.3.3" evidence="5 6"/>
<dbReference type="Proteomes" id="UP001480955">
    <property type="component" value="Unassembled WGS sequence"/>
</dbReference>
<dbReference type="GO" id="GO:0004846">
    <property type="term" value="F:urate oxidase activity"/>
    <property type="evidence" value="ECO:0007669"/>
    <property type="project" value="UniProtKB-EC"/>
</dbReference>
<evidence type="ECO:0000256" key="5">
    <source>
        <dbReference type="PIRNR" id="PIRNR000241"/>
    </source>
</evidence>
<comment type="catalytic activity">
    <reaction evidence="5 6">
        <text>urate + O2 + H2O = 5-hydroxyisourate + H2O2</text>
        <dbReference type="Rhea" id="RHEA:21368"/>
        <dbReference type="ChEBI" id="CHEBI:15377"/>
        <dbReference type="ChEBI" id="CHEBI:15379"/>
        <dbReference type="ChEBI" id="CHEBI:16240"/>
        <dbReference type="ChEBI" id="CHEBI:17775"/>
        <dbReference type="ChEBI" id="CHEBI:18072"/>
        <dbReference type="EC" id="1.7.3.3"/>
    </reaction>
</comment>
<protein>
    <recommendedName>
        <fullName evidence="5 6">Uricase</fullName>
        <ecNumber evidence="5 6">1.7.3.3</ecNumber>
    </recommendedName>
    <alternativeName>
        <fullName evidence="5">Urate oxidase</fullName>
    </alternativeName>
</protein>
<evidence type="ECO:0000256" key="4">
    <source>
        <dbReference type="ARBA" id="ARBA00023002"/>
    </source>
</evidence>
<evidence type="ECO:0000313" key="7">
    <source>
        <dbReference type="EMBL" id="MER2250237.1"/>
    </source>
</evidence>
<dbReference type="PRINTS" id="PR00093">
    <property type="entry name" value="URICASE"/>
</dbReference>
<evidence type="ECO:0000256" key="1">
    <source>
        <dbReference type="ARBA" id="ARBA00004831"/>
    </source>
</evidence>
<evidence type="ECO:0000256" key="2">
    <source>
        <dbReference type="ARBA" id="ARBA00009760"/>
    </source>
</evidence>
<dbReference type="EMBL" id="JBELQE010000057">
    <property type="protein sequence ID" value="MER2250237.1"/>
    <property type="molecule type" value="Genomic_DNA"/>
</dbReference>
<comment type="function">
    <text evidence="5 6">Catalyzes the oxidation of uric acid to 5-hydroxyisourate, which is further processed to form (S)-allantoin.</text>
</comment>
<dbReference type="PIRSF" id="PIRSF000241">
    <property type="entry name" value="Urate_oxidase"/>
    <property type="match status" value="1"/>
</dbReference>
<evidence type="ECO:0000256" key="6">
    <source>
        <dbReference type="RuleBase" id="RU004455"/>
    </source>
</evidence>
<reference evidence="7 8" key="1">
    <citation type="submission" date="2024-06" db="EMBL/GenBank/DDBJ databases">
        <authorList>
            <person name="Campbell A.G."/>
        </authorList>
    </citation>
    <scope>NUCLEOTIDE SEQUENCE [LARGE SCALE GENOMIC DNA]</scope>
    <source>
        <strain evidence="7 8">EM12</strain>
    </source>
</reference>
<keyword evidence="3 5" id="KW-0659">Purine metabolism</keyword>
<dbReference type="InterPro" id="IPR002042">
    <property type="entry name" value="Uricase"/>
</dbReference>
<dbReference type="RefSeq" id="WP_350394138.1">
    <property type="nucleotide sequence ID" value="NZ_JBELQE010000057.1"/>
</dbReference>
<dbReference type="PANTHER" id="PTHR42874">
    <property type="entry name" value="URICASE"/>
    <property type="match status" value="1"/>
</dbReference>
<sequence>MALTASTYGKARVRVMRLTREGDRHTPRELTLSVMMRGAFDAAWTQADNRACVATDSVKNIVNVVAAQNLSLGTEAFAQAVAALFLDTYPQIEEMTIEARETRWRRHAIAGAPHDHTFTLDGNGFGIVRLVARRDGSVLQSGVEGFTFMKTTQSGWSDFVDDRYRTLPDATDRIAATAMDALWTWSTMPADCEAANARVLDTLLATFGGSYSFGVQDSMYRMGEAALASVPEIAQIRFAMPNKHYIPIDLTPFGLENGAAVFLPTDEPHGQIEATISREK</sequence>
<dbReference type="NCBIfam" id="TIGR03383">
    <property type="entry name" value="urate_oxi"/>
    <property type="match status" value="1"/>
</dbReference>
<keyword evidence="8" id="KW-1185">Reference proteome</keyword>
<keyword evidence="4 5" id="KW-0560">Oxidoreductase</keyword>
<evidence type="ECO:0000256" key="3">
    <source>
        <dbReference type="ARBA" id="ARBA00022631"/>
    </source>
</evidence>
<evidence type="ECO:0000313" key="8">
    <source>
        <dbReference type="Proteomes" id="UP001480955"/>
    </source>
</evidence>
<dbReference type="SUPFAM" id="SSF55620">
    <property type="entry name" value="Tetrahydrobiopterin biosynthesis enzymes-like"/>
    <property type="match status" value="2"/>
</dbReference>
<name>A0ABV1QLI5_9HYPH</name>
<accession>A0ABV1QLI5</accession>
<comment type="caution">
    <text evidence="7">The sequence shown here is derived from an EMBL/GenBank/DDBJ whole genome shotgun (WGS) entry which is preliminary data.</text>
</comment>
<organism evidence="7 8">
    <name type="scientific">Methylorubrum podarium</name>
    <dbReference type="NCBI Taxonomy" id="200476"/>
    <lineage>
        <taxon>Bacteria</taxon>
        <taxon>Pseudomonadati</taxon>
        <taxon>Pseudomonadota</taxon>
        <taxon>Alphaproteobacteria</taxon>
        <taxon>Hyphomicrobiales</taxon>
        <taxon>Methylobacteriaceae</taxon>
        <taxon>Methylorubrum</taxon>
    </lineage>
</organism>
<dbReference type="Gene3D" id="3.10.270.10">
    <property type="entry name" value="Urate Oxidase"/>
    <property type="match status" value="1"/>
</dbReference>
<comment type="similarity">
    <text evidence="2 5 6">Belongs to the uricase family.</text>
</comment>
<comment type="pathway">
    <text evidence="1 5">Purine metabolism; urate degradation; (S)-allantoin from urate: step 1/3.</text>
</comment>